<organism evidence="2 3">
    <name type="scientific">Bacillus wiedmannii</name>
    <dbReference type="NCBI Taxonomy" id="1890302"/>
    <lineage>
        <taxon>Bacteria</taxon>
        <taxon>Bacillati</taxon>
        <taxon>Bacillota</taxon>
        <taxon>Bacilli</taxon>
        <taxon>Bacillales</taxon>
        <taxon>Bacillaceae</taxon>
        <taxon>Bacillus</taxon>
        <taxon>Bacillus cereus group</taxon>
    </lineage>
</organism>
<evidence type="ECO:0000313" key="3">
    <source>
        <dbReference type="Proteomes" id="UP000035350"/>
    </source>
</evidence>
<evidence type="ECO:0000256" key="1">
    <source>
        <dbReference type="SAM" id="Phobius"/>
    </source>
</evidence>
<dbReference type="EMBL" id="LCYN01000039">
    <property type="protein sequence ID" value="KKZ90818.1"/>
    <property type="molecule type" value="Genomic_DNA"/>
</dbReference>
<accession>A0A0G8BTC8</accession>
<reference evidence="3" key="2">
    <citation type="submission" date="2015-04" db="EMBL/GenBank/DDBJ databases">
        <title>Draft Genome Sequences of Eight Spore-Forming Food Isolates of Bacillus cereus Genome sequencing.</title>
        <authorList>
            <person name="Krawcyk A.O."/>
            <person name="de Jong A."/>
            <person name="Eijlander R.T."/>
            <person name="Berendsen E.M."/>
            <person name="Holsappel S."/>
            <person name="Wells-Bennik M."/>
            <person name="Kuipers O.P."/>
        </authorList>
    </citation>
    <scope>NUCLEOTIDE SEQUENCE [LARGE SCALE GENOMIC DNA]</scope>
    <source>
        <strain evidence="3">B4147</strain>
    </source>
</reference>
<protein>
    <submittedName>
        <fullName evidence="2">Uncharacterized protein</fullName>
    </submittedName>
</protein>
<reference evidence="2 3" key="1">
    <citation type="journal article" date="2015" name="Genome Announc.">
        <title>Next-Generation Whole-Genome Sequencing of Eight Strains of Bacillus cereus, Isolated from Food.</title>
        <authorList>
            <person name="Krawczyk A.O."/>
            <person name="de Jong A."/>
            <person name="Eijlander R.T."/>
            <person name="Berendsen E.M."/>
            <person name="Holsappel S."/>
            <person name="Wells-Bennik M.H."/>
            <person name="Kuipers O.P."/>
        </authorList>
    </citation>
    <scope>NUCLEOTIDE SEQUENCE [LARGE SCALE GENOMIC DNA]</scope>
    <source>
        <strain evidence="2 3">B4147</strain>
    </source>
</reference>
<proteinExistence type="predicted"/>
<name>A0A0G8BTC8_9BACI</name>
<feature type="transmembrane region" description="Helical" evidence="1">
    <location>
        <begin position="12"/>
        <end position="32"/>
    </location>
</feature>
<keyword evidence="1" id="KW-0812">Transmembrane</keyword>
<sequence length="42" mass="4841">MASEENSLQFALMGITWIVSIIFLSKGILKFIKQNVRNKNRT</sequence>
<gene>
    <name evidence="2" type="ORF">B4147_0181</name>
</gene>
<keyword evidence="1" id="KW-1133">Transmembrane helix</keyword>
<comment type="caution">
    <text evidence="2">The sequence shown here is derived from an EMBL/GenBank/DDBJ whole genome shotgun (WGS) entry which is preliminary data.</text>
</comment>
<evidence type="ECO:0000313" key="2">
    <source>
        <dbReference type="EMBL" id="KKZ90818.1"/>
    </source>
</evidence>
<keyword evidence="1" id="KW-0472">Membrane</keyword>
<dbReference type="AlphaFoldDB" id="A0A0G8BTC8"/>
<dbReference type="Proteomes" id="UP000035350">
    <property type="component" value="Unassembled WGS sequence"/>
</dbReference>
<dbReference type="PATRIC" id="fig|1396.433.peg.945"/>